<proteinExistence type="predicted"/>
<gene>
    <name evidence="1" type="ORF">JW646_07345</name>
</gene>
<evidence type="ECO:0000313" key="1">
    <source>
        <dbReference type="EMBL" id="UEL49249.1"/>
    </source>
</evidence>
<name>A0AAX2ZMH6_9FIRM</name>
<keyword evidence="2" id="KW-1185">Reference proteome</keyword>
<dbReference type="InterPro" id="IPR021284">
    <property type="entry name" value="DUF2750"/>
</dbReference>
<dbReference type="KEGG" id="tem:JW646_07345"/>
<dbReference type="EMBL" id="CP081135">
    <property type="protein sequence ID" value="UEL49249.1"/>
    <property type="molecule type" value="Genomic_DNA"/>
</dbReference>
<evidence type="ECO:0000313" key="2">
    <source>
        <dbReference type="Proteomes" id="UP001198983"/>
    </source>
</evidence>
<accession>A0AAX2ZMH6</accession>
<dbReference type="Pfam" id="PF11042">
    <property type="entry name" value="DUF2750"/>
    <property type="match status" value="1"/>
</dbReference>
<sequence>MKQILNLKINSEKRYKKFIDDVIENKIVWGLKLKNEDGWAVAISNEYEDTEVMTFWSNKIYAKACLKEEWDNYEICSITLDDFLNHWLTGLNEDELLVGVNWDMNLIGLEVEPLDLLDDILKLKISN</sequence>
<reference evidence="1 2" key="1">
    <citation type="journal article" date="2023" name="Int. J. Syst. Evol. Microbiol.">
        <title>Terrisporobacter hibernicus sp. nov., isolated from bovine faeces in Northern Ireland.</title>
        <authorList>
            <person name="Mitchell M."/>
            <person name="Nguyen S.V."/>
            <person name="Connor M."/>
            <person name="Fairley D.J."/>
            <person name="Donoghue O."/>
            <person name="Marshall H."/>
            <person name="Koolman L."/>
            <person name="McMullan G."/>
            <person name="Schaffer K.E."/>
            <person name="McGrath J.W."/>
            <person name="Fanning S."/>
        </authorList>
    </citation>
    <scope>NUCLEOTIDE SEQUENCE [LARGE SCALE GENOMIC DNA]</scope>
    <source>
        <strain evidence="1 2">MCA3</strain>
    </source>
</reference>
<dbReference type="AlphaFoldDB" id="A0AAX2ZMH6"/>
<organism evidence="1 2">
    <name type="scientific">Terrisporobacter hibernicus</name>
    <dbReference type="NCBI Taxonomy" id="2813371"/>
    <lineage>
        <taxon>Bacteria</taxon>
        <taxon>Bacillati</taxon>
        <taxon>Bacillota</taxon>
        <taxon>Clostridia</taxon>
        <taxon>Peptostreptococcales</taxon>
        <taxon>Peptostreptococcaceae</taxon>
        <taxon>Terrisporobacter</taxon>
    </lineage>
</organism>
<protein>
    <submittedName>
        <fullName evidence="1">DUF2750 domain-containing protein</fullName>
    </submittedName>
</protein>
<dbReference type="RefSeq" id="WP_228417119.1">
    <property type="nucleotide sequence ID" value="NZ_CP081135.1"/>
</dbReference>
<dbReference type="Proteomes" id="UP001198983">
    <property type="component" value="Chromosome"/>
</dbReference>